<accession>A0A0C9PVJ6</accession>
<evidence type="ECO:0000259" key="8">
    <source>
        <dbReference type="PROSITE" id="PS51379"/>
    </source>
</evidence>
<keyword evidence="5" id="KW-0249">Electron transport</keyword>
<evidence type="ECO:0000313" key="10">
    <source>
        <dbReference type="Proteomes" id="UP000032552"/>
    </source>
</evidence>
<dbReference type="InterPro" id="IPR004452">
    <property type="entry name" value="LutB/LldF"/>
</dbReference>
<dbReference type="InterPro" id="IPR037171">
    <property type="entry name" value="NagB/RpiA_transferase-like"/>
</dbReference>
<gene>
    <name evidence="9" type="ORF">LC0644_0628</name>
</gene>
<dbReference type="PROSITE" id="PS00198">
    <property type="entry name" value="4FE4S_FER_1"/>
    <property type="match status" value="1"/>
</dbReference>
<keyword evidence="3" id="KW-0479">Metal-binding</keyword>
<keyword evidence="7" id="KW-0411">Iron-sulfur</keyword>
<dbReference type="NCBIfam" id="TIGR00273">
    <property type="entry name" value="LutB/LldF family L-lactate oxidation iron-sulfur protein"/>
    <property type="match status" value="1"/>
</dbReference>
<dbReference type="Gene3D" id="1.10.1060.10">
    <property type="entry name" value="Alpha-helical ferredoxin"/>
    <property type="match status" value="1"/>
</dbReference>
<dbReference type="InterPro" id="IPR024185">
    <property type="entry name" value="FTHF_cligase-like_sf"/>
</dbReference>
<feature type="domain" description="4Fe-4S ferredoxin-type" evidence="8">
    <location>
        <begin position="302"/>
        <end position="333"/>
    </location>
</feature>
<keyword evidence="2" id="KW-0004">4Fe-4S</keyword>
<dbReference type="AlphaFoldDB" id="A0A0C9PVJ6"/>
<dbReference type="GO" id="GO:0051539">
    <property type="term" value="F:4 iron, 4 sulfur cluster binding"/>
    <property type="evidence" value="ECO:0007669"/>
    <property type="project" value="UniProtKB-KW"/>
</dbReference>
<dbReference type="InterPro" id="IPR017900">
    <property type="entry name" value="4Fe4S_Fe_S_CS"/>
</dbReference>
<dbReference type="Pfam" id="PF13183">
    <property type="entry name" value="Fer4_8"/>
    <property type="match status" value="1"/>
</dbReference>
<dbReference type="SUPFAM" id="SSF100950">
    <property type="entry name" value="NagB/RpiA/CoA transferase-like"/>
    <property type="match status" value="1"/>
</dbReference>
<dbReference type="PANTHER" id="PTHR47153">
    <property type="entry name" value="LACTATE UTILIZATION PROTEIN B"/>
    <property type="match status" value="1"/>
</dbReference>
<dbReference type="EMBL" id="BAYM01000039">
    <property type="protein sequence ID" value="GAN36039.1"/>
    <property type="molecule type" value="Genomic_DNA"/>
</dbReference>
<dbReference type="InterPro" id="IPR009051">
    <property type="entry name" value="Helical_ferredxn"/>
</dbReference>
<keyword evidence="6" id="KW-0408">Iron</keyword>
<dbReference type="Gene3D" id="3.40.50.10420">
    <property type="entry name" value="NagB/RpiA/CoA transferase-like"/>
    <property type="match status" value="1"/>
</dbReference>
<proteinExistence type="predicted"/>
<sequence length="494" mass="55571">MSIVTSDKPFLERVKESEQDKFMQASVAKAQDAQWDKREASRHELGNWPQWRDLGEQIRQHVIKYLPDYLEEFSDNVEKRGGHVYFAKTDKEAAAYITDLAKKKQAKKIVKSKSMVTTEINLDKDLLKIPGTQLMETDLAEFILQEDDWAEPTHIVFPALAKNRDQVKTIFDKLGYEGDNDPEHLARFAREYLRRYFLQADFGITGCNFAIADSGLINLVTNEGNADLTMAIPKTQVVVMGMERIVPSLKEAETLDNMLSRSAVGQKLTSYCSFSGKQVDGEADGPEDFHVVIVDNGRSNALGTPFEPVLQCIRCGACLNVCPVYRHIGGHGYGSIYPGPIGAVLSPVLDGYEKFGDLPFASSLCAACTETCPVRIPLHELLIKHREVMMDKLKMDHSFNDKIMKMVGVGTSAPVLFNMALDMDHAMMGVLATKDQGSVENEYNSGRIKQTKMLPKLARGWTDVRDLPRPPKKNENFRHWFKEHKAALEAQKHE</sequence>
<evidence type="ECO:0000313" key="9">
    <source>
        <dbReference type="EMBL" id="GAN36039.1"/>
    </source>
</evidence>
<dbReference type="InterPro" id="IPR003741">
    <property type="entry name" value="LUD_dom"/>
</dbReference>
<organism evidence="9 10">
    <name type="scientific">Lacticaseibacillus paracasei NRIC 0644</name>
    <dbReference type="NCBI Taxonomy" id="1435038"/>
    <lineage>
        <taxon>Bacteria</taxon>
        <taxon>Bacillati</taxon>
        <taxon>Bacillota</taxon>
        <taxon>Bacilli</taxon>
        <taxon>Lactobacillales</taxon>
        <taxon>Lactobacillaceae</taxon>
        <taxon>Lacticaseibacillus</taxon>
    </lineage>
</organism>
<evidence type="ECO:0000256" key="2">
    <source>
        <dbReference type="ARBA" id="ARBA00022485"/>
    </source>
</evidence>
<dbReference type="RefSeq" id="WP_045625155.1">
    <property type="nucleotide sequence ID" value="NZ_BAYM01000039.1"/>
</dbReference>
<dbReference type="GO" id="GO:0046872">
    <property type="term" value="F:metal ion binding"/>
    <property type="evidence" value="ECO:0007669"/>
    <property type="project" value="UniProtKB-KW"/>
</dbReference>
<evidence type="ECO:0000256" key="3">
    <source>
        <dbReference type="ARBA" id="ARBA00022723"/>
    </source>
</evidence>
<dbReference type="PROSITE" id="PS51379">
    <property type="entry name" value="4FE4S_FER_2"/>
    <property type="match status" value="1"/>
</dbReference>
<evidence type="ECO:0000256" key="6">
    <source>
        <dbReference type="ARBA" id="ARBA00023004"/>
    </source>
</evidence>
<evidence type="ECO:0000256" key="5">
    <source>
        <dbReference type="ARBA" id="ARBA00022982"/>
    </source>
</evidence>
<dbReference type="GO" id="GO:0006089">
    <property type="term" value="P:lactate metabolic process"/>
    <property type="evidence" value="ECO:0007669"/>
    <property type="project" value="InterPro"/>
</dbReference>
<dbReference type="PANTHER" id="PTHR47153:SF2">
    <property type="entry name" value="LACTATE UTILIZATION PROTEIN B"/>
    <property type="match status" value="1"/>
</dbReference>
<dbReference type="Pfam" id="PF11870">
    <property type="entry name" value="LutB_C"/>
    <property type="match status" value="1"/>
</dbReference>
<dbReference type="Pfam" id="PF02589">
    <property type="entry name" value="LUD_dom"/>
    <property type="match status" value="1"/>
</dbReference>
<dbReference type="InterPro" id="IPR017896">
    <property type="entry name" value="4Fe4S_Fe-S-bd"/>
</dbReference>
<dbReference type="SUPFAM" id="SSF46548">
    <property type="entry name" value="alpha-helical ferredoxin"/>
    <property type="match status" value="1"/>
</dbReference>
<evidence type="ECO:0000256" key="7">
    <source>
        <dbReference type="ARBA" id="ARBA00023014"/>
    </source>
</evidence>
<keyword evidence="4" id="KW-0677">Repeat</keyword>
<evidence type="ECO:0000256" key="4">
    <source>
        <dbReference type="ARBA" id="ARBA00022737"/>
    </source>
</evidence>
<evidence type="ECO:0000256" key="1">
    <source>
        <dbReference type="ARBA" id="ARBA00022448"/>
    </source>
</evidence>
<dbReference type="Proteomes" id="UP000032552">
    <property type="component" value="Unassembled WGS sequence"/>
</dbReference>
<dbReference type="InterPro" id="IPR024569">
    <property type="entry name" value="LutB_C"/>
</dbReference>
<keyword evidence="1" id="KW-0813">Transport</keyword>
<protein>
    <submittedName>
        <fullName evidence="9">Fe-S cluster assembly ABC-type transport system protein</fullName>
    </submittedName>
</protein>
<name>A0A0C9PVJ6_LACPA</name>
<reference evidence="10" key="1">
    <citation type="submission" date="2014-05" db="EMBL/GenBank/DDBJ databases">
        <title>Whole genome sequencing of Lactobacillus casei NRIC0644.</title>
        <authorList>
            <person name="Atarashi H."/>
            <person name="Yoshida Y."/>
            <person name="Fujimura S."/>
            <person name="Tanaka N."/>
            <person name="Shiwa Y."/>
            <person name="Yoshikawa H."/>
            <person name="Okada S."/>
            <person name="Nakagawa J."/>
        </authorList>
    </citation>
    <scope>NUCLEOTIDE SEQUENCE [LARGE SCALE GENOMIC DNA]</scope>
    <source>
        <strain evidence="10">NRIC0644</strain>
    </source>
</reference>
<comment type="caution">
    <text evidence="9">The sequence shown here is derived from an EMBL/GenBank/DDBJ whole genome shotgun (WGS) entry which is preliminary data.</text>
</comment>